<proteinExistence type="predicted"/>
<accession>A0A6J4NHX7</accession>
<dbReference type="EMBL" id="CADCUK010000162">
    <property type="protein sequence ID" value="CAA9385555.1"/>
    <property type="molecule type" value="Genomic_DNA"/>
</dbReference>
<dbReference type="AlphaFoldDB" id="A0A6J4NHX7"/>
<name>A0A6J4NHX7_9ACTN</name>
<protein>
    <submittedName>
        <fullName evidence="1">Uncharacterized protein</fullName>
    </submittedName>
</protein>
<evidence type="ECO:0000313" key="1">
    <source>
        <dbReference type="EMBL" id="CAA9385555.1"/>
    </source>
</evidence>
<organism evidence="1">
    <name type="scientific">uncultured Nocardioidaceae bacterium</name>
    <dbReference type="NCBI Taxonomy" id="253824"/>
    <lineage>
        <taxon>Bacteria</taxon>
        <taxon>Bacillati</taxon>
        <taxon>Actinomycetota</taxon>
        <taxon>Actinomycetes</taxon>
        <taxon>Propionibacteriales</taxon>
        <taxon>Nocardioidaceae</taxon>
        <taxon>environmental samples</taxon>
    </lineage>
</organism>
<reference evidence="1" key="1">
    <citation type="submission" date="2020-02" db="EMBL/GenBank/DDBJ databases">
        <authorList>
            <person name="Meier V. D."/>
        </authorList>
    </citation>
    <scope>NUCLEOTIDE SEQUENCE</scope>
    <source>
        <strain evidence="1">AVDCRST_MAG47</strain>
    </source>
</reference>
<gene>
    <name evidence="1" type="ORF">AVDCRST_MAG47-2515</name>
</gene>
<sequence length="409" mass="43280">MVLSWSSPLGELGPAPDGGSLTVSVSCRTRRGPGGRKHDVVIGPDWSVTTPHDLATERIGVALGGYLSCLELVDDTVPAARDLLQLVARRVLPPLSRNHVGRWVVDHPTTGCGCETQSYATPYEAAEHVRTPAHLARRYGADPRALQRLLDAAAAAHGGFQMCPPPGWVALGSVREPRGIDVLWGAGVPPELVMEVQERVLPRGGPLPTAAYLGAAFRCEDLDWLRSTVAQSPDTDVDPDTVVWAAWSYGNGDRIHPHARGDWLAVGIPRSAVDVLVEGGIGIRMAEELAETTGRSLTRAALVLAAWERAGCRPGPGDISALDVLGVGDSYEPTSGAVESLYQATRRLQVTPTRTQVAVLLGLAGNRPDALALAKQGVVTTAQAMVALTGVVMWDTGPKETGERKVANA</sequence>